<feature type="region of interest" description="Disordered" evidence="1">
    <location>
        <begin position="191"/>
        <end position="214"/>
    </location>
</feature>
<dbReference type="RefSeq" id="WP_019193357.1">
    <property type="nucleotide sequence ID" value="NZ_LT629765.1"/>
</dbReference>
<organism evidence="2 3">
    <name type="scientific">Corynebacterium timonense</name>
    <dbReference type="NCBI Taxonomy" id="441500"/>
    <lineage>
        <taxon>Bacteria</taxon>
        <taxon>Bacillati</taxon>
        <taxon>Actinomycetota</taxon>
        <taxon>Actinomycetes</taxon>
        <taxon>Mycobacteriales</taxon>
        <taxon>Corynebacteriaceae</taxon>
        <taxon>Corynebacterium</taxon>
    </lineage>
</organism>
<dbReference type="EMBL" id="LT629765">
    <property type="protein sequence ID" value="SDR75971.1"/>
    <property type="molecule type" value="Genomic_DNA"/>
</dbReference>
<reference evidence="2 3" key="1">
    <citation type="submission" date="2016-10" db="EMBL/GenBank/DDBJ databases">
        <authorList>
            <person name="de Groot N.N."/>
        </authorList>
    </citation>
    <scope>NUCLEOTIDE SEQUENCE [LARGE SCALE GENOMIC DNA]</scope>
    <source>
        <strain evidence="2 3">DSM 45434</strain>
    </source>
</reference>
<sequence length="290" mass="32556">MRPTPAWKLPEIRDAIVAHEKFIPEEERGTAITRRHIPTLRRAELFWASSDMTTLALQAAATLPEWTPEIAAPATAGFMLWQQPIGRFDGVAPGFTDEGVAERIISDSQAVAAHWSFDAEYLTLTLYGLVSSAAERGRTAPVSGDLYEIGVFTTLGGHAFHPDKVELQDQTMHEVLHVIGASWLLMQQPTVSTVRRQKPQRTGGKPKKKPAKRDMVQIIDLRRLAKKNEPNAAPGTGRREYSRRWFVRGHWRQQACGPGRTQRKPVFVAPHIRGPEDAPLKQGRVNAWRR</sequence>
<evidence type="ECO:0000313" key="3">
    <source>
        <dbReference type="Proteomes" id="UP000182237"/>
    </source>
</evidence>
<dbReference type="InterPro" id="IPR058915">
    <property type="entry name" value="AcrVA2-like"/>
</dbReference>
<proteinExistence type="predicted"/>
<accession>A0A1H1LN58</accession>
<dbReference type="Proteomes" id="UP000182237">
    <property type="component" value="Chromosome I"/>
</dbReference>
<gene>
    <name evidence="2" type="ORF">SAMN04488539_0280</name>
</gene>
<dbReference type="OrthoDB" id="3360929at2"/>
<feature type="compositionally biased region" description="Basic residues" evidence="1">
    <location>
        <begin position="195"/>
        <end position="211"/>
    </location>
</feature>
<dbReference type="Pfam" id="PF26125">
    <property type="entry name" value="AcrVA2-like"/>
    <property type="match status" value="1"/>
</dbReference>
<dbReference type="STRING" id="1203190.GCA_000312345_00490"/>
<evidence type="ECO:0000313" key="2">
    <source>
        <dbReference type="EMBL" id="SDR75971.1"/>
    </source>
</evidence>
<keyword evidence="3" id="KW-1185">Reference proteome</keyword>
<name>A0A1H1LN58_9CORY</name>
<protein>
    <submittedName>
        <fullName evidence="2">Uncharacterized protein</fullName>
    </submittedName>
</protein>
<dbReference type="AlphaFoldDB" id="A0A1H1LN58"/>
<evidence type="ECO:0000256" key="1">
    <source>
        <dbReference type="SAM" id="MobiDB-lite"/>
    </source>
</evidence>